<dbReference type="AlphaFoldDB" id="A0A2X3KYJ8"/>
<keyword evidence="1" id="KW-0472">Membrane</keyword>
<keyword evidence="1" id="KW-1133">Transmembrane helix</keyword>
<accession>A0A2X3KYJ8</accession>
<organism evidence="2 3">
    <name type="scientific">Candidatus Bipolaricaulis anaerobius</name>
    <dbReference type="NCBI Taxonomy" id="2026885"/>
    <lineage>
        <taxon>Bacteria</taxon>
        <taxon>Candidatus Bipolaricaulota</taxon>
        <taxon>Candidatus Bipolaricaulia</taxon>
        <taxon>Candidatus Bipolaricaulales</taxon>
        <taxon>Candidatus Bipolaricaulaceae</taxon>
        <taxon>Candidatus Bipolaricaulis</taxon>
    </lineage>
</organism>
<protein>
    <submittedName>
        <fullName evidence="2">Uncharacterized protein</fullName>
    </submittedName>
</protein>
<dbReference type="Proteomes" id="UP000249818">
    <property type="component" value="Chromosome BARAN1"/>
</dbReference>
<proteinExistence type="predicted"/>
<dbReference type="RefSeq" id="WP_122030313.1">
    <property type="nucleotide sequence ID" value="NZ_LS483254.1"/>
</dbReference>
<reference evidence="3" key="1">
    <citation type="submission" date="2018-05" db="EMBL/GenBank/DDBJ databases">
        <authorList>
            <person name="Hao L."/>
        </authorList>
    </citation>
    <scope>NUCLEOTIDE SEQUENCE [LARGE SCALE GENOMIC DNA]</scope>
</reference>
<keyword evidence="1" id="KW-0812">Transmembrane</keyword>
<evidence type="ECO:0000256" key="1">
    <source>
        <dbReference type="SAM" id="Phobius"/>
    </source>
</evidence>
<evidence type="ECO:0000313" key="2">
    <source>
        <dbReference type="EMBL" id="SQD92029.1"/>
    </source>
</evidence>
<evidence type="ECO:0000313" key="3">
    <source>
        <dbReference type="Proteomes" id="UP000249818"/>
    </source>
</evidence>
<dbReference type="KEGG" id="bana:BARAN1_0004"/>
<dbReference type="EMBL" id="LS483254">
    <property type="protein sequence ID" value="SQD92029.1"/>
    <property type="molecule type" value="Genomic_DNA"/>
</dbReference>
<feature type="transmembrane region" description="Helical" evidence="1">
    <location>
        <begin position="26"/>
        <end position="59"/>
    </location>
</feature>
<gene>
    <name evidence="2" type="ORF">BARAN1_0004</name>
</gene>
<sequence>MTYALVAALLLIPAVGLGLVALSLAIVAAVLVLACALALGATGTLLDWILALTAVGLAWPSVQAGRRFVHRVRGAVATAVPGIGRLRGG</sequence>
<keyword evidence="3" id="KW-1185">Reference proteome</keyword>
<name>A0A2X3KYJ8_9BACT</name>